<dbReference type="EMBL" id="CM000781">
    <property type="protein sequence ID" value="AQK74896.1"/>
    <property type="molecule type" value="Genomic_DNA"/>
</dbReference>
<dbReference type="EMBL" id="CM000781">
    <property type="protein sequence ID" value="AQK74884.1"/>
    <property type="molecule type" value="Genomic_DNA"/>
</dbReference>
<feature type="region of interest" description="Disordered" evidence="1">
    <location>
        <begin position="33"/>
        <end position="117"/>
    </location>
</feature>
<dbReference type="EMBL" id="CM000781">
    <property type="protein sequence ID" value="AQK74895.1"/>
    <property type="molecule type" value="Genomic_DNA"/>
</dbReference>
<dbReference type="EMBL" id="CM000781">
    <property type="protein sequence ID" value="AQK74894.1"/>
    <property type="molecule type" value="Genomic_DNA"/>
</dbReference>
<dbReference type="EMBL" id="CM000781">
    <property type="protein sequence ID" value="AQK74883.1"/>
    <property type="molecule type" value="Genomic_DNA"/>
</dbReference>
<dbReference type="EMBL" id="CM000781">
    <property type="protein sequence ID" value="AQK74898.1"/>
    <property type="molecule type" value="Genomic_DNA"/>
</dbReference>
<name>A0A1D6HKD0_MAIZE</name>
<organism evidence="2">
    <name type="scientific">Zea mays</name>
    <name type="common">Maize</name>
    <dbReference type="NCBI Taxonomy" id="4577"/>
    <lineage>
        <taxon>Eukaryota</taxon>
        <taxon>Viridiplantae</taxon>
        <taxon>Streptophyta</taxon>
        <taxon>Embryophyta</taxon>
        <taxon>Tracheophyta</taxon>
        <taxon>Spermatophyta</taxon>
        <taxon>Magnoliopsida</taxon>
        <taxon>Liliopsida</taxon>
        <taxon>Poales</taxon>
        <taxon>Poaceae</taxon>
        <taxon>PACMAD clade</taxon>
        <taxon>Panicoideae</taxon>
        <taxon>Andropogonodae</taxon>
        <taxon>Andropogoneae</taxon>
        <taxon>Tripsacinae</taxon>
        <taxon>Zea</taxon>
    </lineage>
</organism>
<dbReference type="AlphaFoldDB" id="A0A1D6HKD0"/>
<accession>A0A1D6HKD0</accession>
<sequence length="117" mass="12984">MRAARLAMPSRPCPCSPLLRPIPLCLARYPPLPTSSSPSHPPIVRQPIHASRPRPCHAGGEAKLTYRTRISFQTRRRRSGTGATFHGRRDPRPTRDAPPCQPLPFVTSRSDEGEGRT</sequence>
<dbReference type="EMBL" id="CM000781">
    <property type="protein sequence ID" value="AQK74899.1"/>
    <property type="molecule type" value="Genomic_DNA"/>
</dbReference>
<proteinExistence type="predicted"/>
<protein>
    <submittedName>
        <fullName evidence="2">Protein POLLEN DEFECTIVE IN GUIDANCE 1</fullName>
    </submittedName>
</protein>
<dbReference type="EMBL" id="CM000781">
    <property type="protein sequence ID" value="AQK74891.1"/>
    <property type="molecule type" value="Genomic_DNA"/>
</dbReference>
<evidence type="ECO:0000313" key="2">
    <source>
        <dbReference type="EMBL" id="AQK74891.1"/>
    </source>
</evidence>
<gene>
    <name evidence="2" type="ORF">ZEAMMB73_Zm00001d018046</name>
</gene>
<evidence type="ECO:0000256" key="1">
    <source>
        <dbReference type="SAM" id="MobiDB-lite"/>
    </source>
</evidence>
<reference evidence="2" key="1">
    <citation type="submission" date="2015-12" db="EMBL/GenBank/DDBJ databases">
        <title>Update maize B73 reference genome by single molecule sequencing technologies.</title>
        <authorList>
            <consortium name="Maize Genome Sequencing Project"/>
            <person name="Ware D."/>
        </authorList>
    </citation>
    <scope>NUCLEOTIDE SEQUENCE</scope>
    <source>
        <tissue evidence="2">Seedling</tissue>
    </source>
</reference>